<dbReference type="Gene3D" id="3.20.20.410">
    <property type="entry name" value="Protein of unknown function UPF0759"/>
    <property type="match status" value="1"/>
</dbReference>
<dbReference type="PANTHER" id="PTHR30348">
    <property type="entry name" value="UNCHARACTERIZED PROTEIN YECE"/>
    <property type="match status" value="1"/>
</dbReference>
<dbReference type="InterPro" id="IPR036520">
    <property type="entry name" value="UPF0759_sf"/>
</dbReference>
<dbReference type="SUPFAM" id="SSF117396">
    <property type="entry name" value="TM1631-like"/>
    <property type="match status" value="1"/>
</dbReference>
<accession>A0A5C5TXP5</accession>
<gene>
    <name evidence="1" type="ORF">FQY79_10200</name>
</gene>
<evidence type="ECO:0000313" key="1">
    <source>
        <dbReference type="EMBL" id="TWT18983.1"/>
    </source>
</evidence>
<reference evidence="1 2" key="1">
    <citation type="submission" date="2019-07" db="EMBL/GenBank/DDBJ databases">
        <title>Luteimonas sp. YD-1 nov., isolated from acidic soil.</title>
        <authorList>
            <person name="Zhou J."/>
        </authorList>
    </citation>
    <scope>NUCLEOTIDE SEQUENCE [LARGE SCALE GENOMIC DNA]</scope>
    <source>
        <strain evidence="1 2">YD-1</strain>
    </source>
</reference>
<keyword evidence="2" id="KW-1185">Reference proteome</keyword>
<dbReference type="PANTHER" id="PTHR30348:SF14">
    <property type="entry name" value="BLR8050 PROTEIN"/>
    <property type="match status" value="1"/>
</dbReference>
<protein>
    <submittedName>
        <fullName evidence="1">DUF72 domain-containing protein</fullName>
    </submittedName>
</protein>
<dbReference type="RefSeq" id="WP_146312800.1">
    <property type="nucleotide sequence ID" value="NZ_VOHE01000004.1"/>
</dbReference>
<evidence type="ECO:0000313" key="2">
    <source>
        <dbReference type="Proteomes" id="UP000315949"/>
    </source>
</evidence>
<name>A0A5C5TXP5_9GAMM</name>
<dbReference type="InterPro" id="IPR002763">
    <property type="entry name" value="DUF72"/>
</dbReference>
<proteinExistence type="predicted"/>
<comment type="caution">
    <text evidence="1">The sequence shown here is derived from an EMBL/GenBank/DDBJ whole genome shotgun (WGS) entry which is preliminary data.</text>
</comment>
<dbReference type="Pfam" id="PF01904">
    <property type="entry name" value="DUF72"/>
    <property type="match status" value="1"/>
</dbReference>
<sequence>MTRPARTRIGCAGWSIGTPQRALFGDGASMLVRYATRFDMAEVNSSFHRPHRRETWRRWAGAVPARFRFSVKLPRTISHELGLRGAGPALDRFLAEVEGLGAKLGCLLLQLPPSLAFDARSASAFVRMLRRRSDVALACEPRHASWFDPEADALLRRHAVARVAADPARVPAAATPGGDTGWSYWRWHGAPRMYYSRYDDEALAGLAHAVAAGRGTPAWVVFDNTAHGHAATDALRLQALLRARRGGPRGA</sequence>
<dbReference type="Proteomes" id="UP000315949">
    <property type="component" value="Unassembled WGS sequence"/>
</dbReference>
<dbReference type="AlphaFoldDB" id="A0A5C5TXP5"/>
<dbReference type="EMBL" id="VOHE01000004">
    <property type="protein sequence ID" value="TWT18983.1"/>
    <property type="molecule type" value="Genomic_DNA"/>
</dbReference>
<dbReference type="OrthoDB" id="9780310at2"/>
<organism evidence="1 2">
    <name type="scientific">Luteimonas wenzhouensis</name>
    <dbReference type="NCBI Taxonomy" id="2599615"/>
    <lineage>
        <taxon>Bacteria</taxon>
        <taxon>Pseudomonadati</taxon>
        <taxon>Pseudomonadota</taxon>
        <taxon>Gammaproteobacteria</taxon>
        <taxon>Lysobacterales</taxon>
        <taxon>Lysobacteraceae</taxon>
        <taxon>Luteimonas</taxon>
    </lineage>
</organism>